<evidence type="ECO:0000313" key="3">
    <source>
        <dbReference type="EMBL" id="GAA4810986.1"/>
    </source>
</evidence>
<keyword evidence="2" id="KW-1133">Transmembrane helix</keyword>
<feature type="compositionally biased region" description="Polar residues" evidence="1">
    <location>
        <begin position="92"/>
        <end position="101"/>
    </location>
</feature>
<dbReference type="EMBL" id="BAABKQ010000001">
    <property type="protein sequence ID" value="GAA4810986.1"/>
    <property type="molecule type" value="Genomic_DNA"/>
</dbReference>
<feature type="transmembrane region" description="Helical" evidence="2">
    <location>
        <begin position="199"/>
        <end position="216"/>
    </location>
</feature>
<dbReference type="InterPro" id="IPR053779">
    <property type="entry name" value="GlpR"/>
</dbReference>
<name>A0ABP9CIH7_9ACTN</name>
<dbReference type="RefSeq" id="WP_200172638.1">
    <property type="nucleotide sequence ID" value="NZ_BAABKQ010000001.1"/>
</dbReference>
<reference evidence="4" key="1">
    <citation type="journal article" date="2019" name="Int. J. Syst. Evol. Microbiol.">
        <title>The Global Catalogue of Microorganisms (GCM) 10K type strain sequencing project: providing services to taxonomists for standard genome sequencing and annotation.</title>
        <authorList>
            <consortium name="The Broad Institute Genomics Platform"/>
            <consortium name="The Broad Institute Genome Sequencing Center for Infectious Disease"/>
            <person name="Wu L."/>
            <person name="Ma J."/>
        </authorList>
    </citation>
    <scope>NUCLEOTIDE SEQUENCE [LARGE SCALE GENOMIC DNA]</scope>
    <source>
        <strain evidence="4">JCM 18542</strain>
    </source>
</reference>
<feature type="transmembrane region" description="Helical" evidence="2">
    <location>
        <begin position="222"/>
        <end position="239"/>
    </location>
</feature>
<evidence type="ECO:0008006" key="5">
    <source>
        <dbReference type="Google" id="ProtNLM"/>
    </source>
</evidence>
<comment type="caution">
    <text evidence="3">The sequence shown here is derived from an EMBL/GenBank/DDBJ whole genome shotgun (WGS) entry which is preliminary data.</text>
</comment>
<keyword evidence="2" id="KW-0812">Transmembrane</keyword>
<feature type="compositionally biased region" description="Acidic residues" evidence="1">
    <location>
        <begin position="139"/>
        <end position="154"/>
    </location>
</feature>
<sequence>MPNSLVWIGLVVVWIFVLFPMVTGRRRPVRRTGEATLATRVLHRGGMARPVRRGPAAGHAGDPDWVPTEEQERARHRQFEDPDTTRAEAQMDSGTTRSSGSDVDDEILDAEVVEDEAGARARTAHGPGAAGGTAHGAAGDEDPDSDPADSEPADTEPAVSKELDTVDSGAAPRRTGRGGFDPQADAIASAERYRTRQRVVLSMAGGIVVTAVFALAFLPLFWWGTAAFAGAVMVYLGYLRRQVRLEEQIRRRRMARLKKARKHEQVDRRAQATVPGPPQHRGVVVLESDDGDPDFEHLPPYEPAVHENLRHASGQ</sequence>
<proteinExistence type="predicted"/>
<gene>
    <name evidence="3" type="ORF">GCM10023353_14270</name>
</gene>
<protein>
    <recommendedName>
        <fullName evidence="5">Transmembrane protein</fullName>
    </recommendedName>
</protein>
<feature type="region of interest" description="Disordered" evidence="1">
    <location>
        <begin position="259"/>
        <end position="282"/>
    </location>
</feature>
<feature type="compositionally biased region" description="Basic and acidic residues" evidence="1">
    <location>
        <begin position="70"/>
        <end position="86"/>
    </location>
</feature>
<feature type="region of interest" description="Disordered" evidence="1">
    <location>
        <begin position="48"/>
        <end position="183"/>
    </location>
</feature>
<feature type="transmembrane region" description="Helical" evidence="2">
    <location>
        <begin position="6"/>
        <end position="23"/>
    </location>
</feature>
<organism evidence="3 4">
    <name type="scientific">Tomitella cavernea</name>
    <dbReference type="NCBI Taxonomy" id="1387982"/>
    <lineage>
        <taxon>Bacteria</taxon>
        <taxon>Bacillati</taxon>
        <taxon>Actinomycetota</taxon>
        <taxon>Actinomycetes</taxon>
        <taxon>Mycobacteriales</taxon>
        <taxon>Tomitella</taxon>
    </lineage>
</organism>
<keyword evidence="2" id="KW-0472">Membrane</keyword>
<dbReference type="NCBIfam" id="NF045516">
    <property type="entry name" value="GlpR"/>
    <property type="match status" value="1"/>
</dbReference>
<accession>A0ABP9CIH7</accession>
<evidence type="ECO:0000313" key="4">
    <source>
        <dbReference type="Proteomes" id="UP001500839"/>
    </source>
</evidence>
<evidence type="ECO:0000256" key="2">
    <source>
        <dbReference type="SAM" id="Phobius"/>
    </source>
</evidence>
<keyword evidence="4" id="KW-1185">Reference proteome</keyword>
<feature type="compositionally biased region" description="Acidic residues" evidence="1">
    <location>
        <begin position="102"/>
        <end position="116"/>
    </location>
</feature>
<evidence type="ECO:0000256" key="1">
    <source>
        <dbReference type="SAM" id="MobiDB-lite"/>
    </source>
</evidence>
<dbReference type="Proteomes" id="UP001500839">
    <property type="component" value="Unassembled WGS sequence"/>
</dbReference>